<dbReference type="GeneID" id="30211360"/>
<dbReference type="Proteomes" id="UP000092730">
    <property type="component" value="Chromosome 6"/>
</dbReference>
<dbReference type="EMBL" id="CP144546">
    <property type="protein sequence ID" value="WVW85265.1"/>
    <property type="molecule type" value="Genomic_DNA"/>
</dbReference>
<protein>
    <recommendedName>
        <fullName evidence="5">Secreted protein</fullName>
    </recommendedName>
</protein>
<proteinExistence type="predicted"/>
<dbReference type="RefSeq" id="XP_019045045.1">
    <property type="nucleotide sequence ID" value="XM_019193568.1"/>
</dbReference>
<keyword evidence="1" id="KW-0732">Signal</keyword>
<keyword evidence="4" id="KW-1185">Reference proteome</keyword>
<evidence type="ECO:0008006" key="5">
    <source>
        <dbReference type="Google" id="ProtNLM"/>
    </source>
</evidence>
<organism evidence="2">
    <name type="scientific">Kwoniella bestiolae CBS 10118</name>
    <dbReference type="NCBI Taxonomy" id="1296100"/>
    <lineage>
        <taxon>Eukaryota</taxon>
        <taxon>Fungi</taxon>
        <taxon>Dikarya</taxon>
        <taxon>Basidiomycota</taxon>
        <taxon>Agaricomycotina</taxon>
        <taxon>Tremellomycetes</taxon>
        <taxon>Tremellales</taxon>
        <taxon>Cryptococcaceae</taxon>
        <taxon>Kwoniella</taxon>
    </lineage>
</organism>
<accession>A0A1B9FYY6</accession>
<evidence type="ECO:0000313" key="3">
    <source>
        <dbReference type="EMBL" id="WVW85265.1"/>
    </source>
</evidence>
<evidence type="ECO:0000313" key="4">
    <source>
        <dbReference type="Proteomes" id="UP000092730"/>
    </source>
</evidence>
<dbReference type="AlphaFoldDB" id="A0A1B9FYY6"/>
<evidence type="ECO:0000256" key="1">
    <source>
        <dbReference type="SAM" id="SignalP"/>
    </source>
</evidence>
<evidence type="ECO:0000313" key="2">
    <source>
        <dbReference type="EMBL" id="OCF23975.1"/>
    </source>
</evidence>
<reference evidence="3" key="4">
    <citation type="submission" date="2024-02" db="EMBL/GenBank/DDBJ databases">
        <title>Comparative genomics of Cryptococcus and Kwoniella reveals pathogenesis evolution and contrasting modes of karyotype evolution via chromosome fusion or intercentromeric recombination.</title>
        <authorList>
            <person name="Coelho M.A."/>
            <person name="David-Palma M."/>
            <person name="Shea T."/>
            <person name="Bowers K."/>
            <person name="McGinley-Smith S."/>
            <person name="Mohammad A.W."/>
            <person name="Gnirke A."/>
            <person name="Yurkov A.M."/>
            <person name="Nowrousian M."/>
            <person name="Sun S."/>
            <person name="Cuomo C.A."/>
            <person name="Heitman J."/>
        </authorList>
    </citation>
    <scope>NUCLEOTIDE SEQUENCE</scope>
    <source>
        <strain evidence="3">CBS 10118</strain>
    </source>
</reference>
<name>A0A1B9FYY6_9TREE</name>
<reference evidence="3" key="2">
    <citation type="submission" date="2013-07" db="EMBL/GenBank/DDBJ databases">
        <authorList>
            <consortium name="The Broad Institute Genome Sequencing Platform"/>
            <person name="Cuomo C."/>
            <person name="Litvintseva A."/>
            <person name="Chen Y."/>
            <person name="Heitman J."/>
            <person name="Sun S."/>
            <person name="Springer D."/>
            <person name="Dromer F."/>
            <person name="Young S.K."/>
            <person name="Zeng Q."/>
            <person name="Gargeya S."/>
            <person name="Fitzgerald M."/>
            <person name="Abouelleil A."/>
            <person name="Alvarado L."/>
            <person name="Berlin A.M."/>
            <person name="Chapman S.B."/>
            <person name="Dewar J."/>
            <person name="Goldberg J."/>
            <person name="Griggs A."/>
            <person name="Gujja S."/>
            <person name="Hansen M."/>
            <person name="Howarth C."/>
            <person name="Imamovic A."/>
            <person name="Larimer J."/>
            <person name="McCowan C."/>
            <person name="Murphy C."/>
            <person name="Pearson M."/>
            <person name="Priest M."/>
            <person name="Roberts A."/>
            <person name="Saif S."/>
            <person name="Shea T."/>
            <person name="Sykes S."/>
            <person name="Wortman J."/>
            <person name="Nusbaum C."/>
            <person name="Birren B."/>
        </authorList>
    </citation>
    <scope>NUCLEOTIDE SEQUENCE</scope>
    <source>
        <strain evidence="3">CBS 10118</strain>
    </source>
</reference>
<gene>
    <name evidence="2" type="ORF">I302_06961</name>
    <name evidence="3" type="ORF">I302_107303</name>
</gene>
<feature type="signal peptide" evidence="1">
    <location>
        <begin position="1"/>
        <end position="23"/>
    </location>
</feature>
<reference evidence="2" key="3">
    <citation type="submission" date="2014-01" db="EMBL/GenBank/DDBJ databases">
        <title>Evolution of pathogenesis and genome organization in the Tremellales.</title>
        <authorList>
            <person name="Cuomo C."/>
            <person name="Litvintseva A."/>
            <person name="Heitman J."/>
            <person name="Chen Y."/>
            <person name="Sun S."/>
            <person name="Springer D."/>
            <person name="Dromer F."/>
            <person name="Young S."/>
            <person name="Zeng Q."/>
            <person name="Chapman S."/>
            <person name="Gujja S."/>
            <person name="Saif S."/>
            <person name="Birren B."/>
        </authorList>
    </citation>
    <scope>NUCLEOTIDE SEQUENCE</scope>
    <source>
        <strain evidence="2">CBS 10118</strain>
    </source>
</reference>
<dbReference type="EMBL" id="KI894023">
    <property type="protein sequence ID" value="OCF23975.1"/>
    <property type="molecule type" value="Genomic_DNA"/>
</dbReference>
<sequence>MCFSKVTITLTSLLPLTSYLVSAQGPPQELVSSVTVNFGPHTKYQLINKFISEPKEGMYEPLMLFSRKPDIGEEIGFYLSTYDENDKRMTQNLTCTVKTLEVSDRIATYDLTDVVPFHAEGKNTDVASLTCV</sequence>
<feature type="chain" id="PRO_5042334714" description="Secreted protein" evidence="1">
    <location>
        <begin position="24"/>
        <end position="132"/>
    </location>
</feature>
<dbReference type="KEGG" id="kbi:30211360"/>
<dbReference type="VEuPathDB" id="FungiDB:I302_06961"/>
<reference evidence="2" key="1">
    <citation type="submission" date="2013-07" db="EMBL/GenBank/DDBJ databases">
        <title>The Genome Sequence of Cryptococcus bestiolae CBS10118.</title>
        <authorList>
            <consortium name="The Broad Institute Genome Sequencing Platform"/>
            <person name="Cuomo C."/>
            <person name="Litvintseva A."/>
            <person name="Chen Y."/>
            <person name="Heitman J."/>
            <person name="Sun S."/>
            <person name="Springer D."/>
            <person name="Dromer F."/>
            <person name="Young S.K."/>
            <person name="Zeng Q."/>
            <person name="Gargeya S."/>
            <person name="Fitzgerald M."/>
            <person name="Abouelleil A."/>
            <person name="Alvarado L."/>
            <person name="Berlin A.M."/>
            <person name="Chapman S.B."/>
            <person name="Dewar J."/>
            <person name="Goldberg J."/>
            <person name="Griggs A."/>
            <person name="Gujja S."/>
            <person name="Hansen M."/>
            <person name="Howarth C."/>
            <person name="Imamovic A."/>
            <person name="Larimer J."/>
            <person name="McCowan C."/>
            <person name="Murphy C."/>
            <person name="Pearson M."/>
            <person name="Priest M."/>
            <person name="Roberts A."/>
            <person name="Saif S."/>
            <person name="Shea T."/>
            <person name="Sykes S."/>
            <person name="Wortman J."/>
            <person name="Nusbaum C."/>
            <person name="Birren B."/>
        </authorList>
    </citation>
    <scope>NUCLEOTIDE SEQUENCE [LARGE SCALE GENOMIC DNA]</scope>
    <source>
        <strain evidence="2">CBS 10118</strain>
    </source>
</reference>